<accession>A0ACC1Y0X7</accession>
<proteinExistence type="predicted"/>
<name>A0ACC1Y0X7_MELAZ</name>
<gene>
    <name evidence="1" type="ORF">OWV82_011795</name>
</gene>
<keyword evidence="2" id="KW-1185">Reference proteome</keyword>
<organism evidence="1 2">
    <name type="scientific">Melia azedarach</name>
    <name type="common">Chinaberry tree</name>
    <dbReference type="NCBI Taxonomy" id="155640"/>
    <lineage>
        <taxon>Eukaryota</taxon>
        <taxon>Viridiplantae</taxon>
        <taxon>Streptophyta</taxon>
        <taxon>Embryophyta</taxon>
        <taxon>Tracheophyta</taxon>
        <taxon>Spermatophyta</taxon>
        <taxon>Magnoliopsida</taxon>
        <taxon>eudicotyledons</taxon>
        <taxon>Gunneridae</taxon>
        <taxon>Pentapetalae</taxon>
        <taxon>rosids</taxon>
        <taxon>malvids</taxon>
        <taxon>Sapindales</taxon>
        <taxon>Meliaceae</taxon>
        <taxon>Melia</taxon>
    </lineage>
</organism>
<evidence type="ECO:0000313" key="2">
    <source>
        <dbReference type="Proteomes" id="UP001164539"/>
    </source>
</evidence>
<reference evidence="1 2" key="1">
    <citation type="journal article" date="2023" name="Science">
        <title>Complex scaffold remodeling in plant triterpene biosynthesis.</title>
        <authorList>
            <person name="De La Pena R."/>
            <person name="Hodgson H."/>
            <person name="Liu J.C."/>
            <person name="Stephenson M.J."/>
            <person name="Martin A.C."/>
            <person name="Owen C."/>
            <person name="Harkess A."/>
            <person name="Leebens-Mack J."/>
            <person name="Jimenez L.E."/>
            <person name="Osbourn A."/>
            <person name="Sattely E.S."/>
        </authorList>
    </citation>
    <scope>NUCLEOTIDE SEQUENCE [LARGE SCALE GENOMIC DNA]</scope>
    <source>
        <strain evidence="2">cv. JPN11</strain>
        <tissue evidence="1">Leaf</tissue>
    </source>
</reference>
<sequence length="329" mass="36293">MVKAHESWFYPRHSAWQLPDLNCMSGSVDPRQPECLPSSINPGNYMFSANVPVPGFAGPGLAKLKTEQTNEAHKLLQILPPRIHTLVPNTYPYPNEKQPAVPCGLDGEATPNVTLGSLKKGLFVFDQSGNQTRLIYSSVCPSVLNPPAILRKQVSDHGFLEKPIKTDEFTSVNPIFCEESDENHISGKEFEMHEDTEEINALLYSDEDDDYSDDDEEVASIDGPKKRQKLLDGGYNISSQTDIACSVQLEGAHECENDAESSHANGETQRKEVRLVLGNKRSRKDKIHKTLRILQGIIPGANGKDPLSVLDEAIDYLQCLKLQAGALGV</sequence>
<protein>
    <submittedName>
        <fullName evidence="1">Transcription factor</fullName>
    </submittedName>
</protein>
<dbReference type="EMBL" id="CM051399">
    <property type="protein sequence ID" value="KAJ4716832.1"/>
    <property type="molecule type" value="Genomic_DNA"/>
</dbReference>
<comment type="caution">
    <text evidence="1">The sequence shown here is derived from an EMBL/GenBank/DDBJ whole genome shotgun (WGS) entry which is preliminary data.</text>
</comment>
<dbReference type="Proteomes" id="UP001164539">
    <property type="component" value="Chromosome 6"/>
</dbReference>
<evidence type="ECO:0000313" key="1">
    <source>
        <dbReference type="EMBL" id="KAJ4716832.1"/>
    </source>
</evidence>